<protein>
    <submittedName>
        <fullName evidence="1">Uncharacterized protein</fullName>
    </submittedName>
</protein>
<name>Q2N696_ERYLH</name>
<proteinExistence type="predicted"/>
<gene>
    <name evidence="1" type="ordered locus">ELI_13515</name>
</gene>
<evidence type="ECO:0000313" key="2">
    <source>
        <dbReference type="Proteomes" id="UP000008808"/>
    </source>
</evidence>
<dbReference type="AlphaFoldDB" id="Q2N696"/>
<evidence type="ECO:0000313" key="1">
    <source>
        <dbReference type="EMBL" id="ABC64795.1"/>
    </source>
</evidence>
<accession>Q2N696</accession>
<dbReference type="Proteomes" id="UP000008808">
    <property type="component" value="Chromosome"/>
</dbReference>
<dbReference type="EMBL" id="CP000157">
    <property type="protein sequence ID" value="ABC64795.1"/>
    <property type="molecule type" value="Genomic_DNA"/>
</dbReference>
<keyword evidence="2" id="KW-1185">Reference proteome</keyword>
<reference evidence="2" key="1">
    <citation type="journal article" date="2009" name="J. Bacteriol.">
        <title>Complete genome sequence of Erythrobacter litoralis HTCC2594.</title>
        <authorList>
            <person name="Oh H.M."/>
            <person name="Giovannoni S.J."/>
            <person name="Ferriera S."/>
            <person name="Johnson J."/>
            <person name="Cho J.C."/>
        </authorList>
    </citation>
    <scope>NUCLEOTIDE SEQUENCE [LARGE SCALE GENOMIC DNA]</scope>
    <source>
        <strain evidence="2">HTCC2594</strain>
    </source>
</reference>
<organism evidence="1 2">
    <name type="scientific">Erythrobacter litoralis (strain HTCC2594)</name>
    <dbReference type="NCBI Taxonomy" id="314225"/>
    <lineage>
        <taxon>Bacteria</taxon>
        <taxon>Pseudomonadati</taxon>
        <taxon>Pseudomonadota</taxon>
        <taxon>Alphaproteobacteria</taxon>
        <taxon>Sphingomonadales</taxon>
        <taxon>Erythrobacteraceae</taxon>
        <taxon>Erythrobacter/Porphyrobacter group</taxon>
        <taxon>Erythrobacter</taxon>
    </lineage>
</organism>
<sequence length="155" mass="16386">MPHIYRGRGRGCAFAKSYAACFTSATILRAASPRSSAGTIGRPELARMSLPFSTLVPSRRTTNGTSNSTSLAATTMPSAIVSQRMMPPKMLTRMPSTAGSLRMILKAAVTFSVVAPPPTSRKLAGNAPFNLMMSIVAMARPAPLTMQPILPSSLM</sequence>
<dbReference type="KEGG" id="eli:ELI_13515"/>
<dbReference type="HOGENOM" id="CLU_1692804_0_0_5"/>
<dbReference type="eggNOG" id="ENOG5033RJ4">
    <property type="taxonomic scope" value="Bacteria"/>
</dbReference>